<dbReference type="Proteomes" id="UP001320544">
    <property type="component" value="Chromosome"/>
</dbReference>
<evidence type="ECO:0000313" key="2">
    <source>
        <dbReference type="EMBL" id="BDE97132.1"/>
    </source>
</evidence>
<evidence type="ECO:0000256" key="1">
    <source>
        <dbReference type="SAM" id="Phobius"/>
    </source>
</evidence>
<protein>
    <submittedName>
        <fullName evidence="2">Uncharacterized protein</fullName>
    </submittedName>
</protein>
<keyword evidence="1" id="KW-0812">Transmembrane</keyword>
<dbReference type="EMBL" id="AP025564">
    <property type="protein sequence ID" value="BDE97132.1"/>
    <property type="molecule type" value="Genomic_DNA"/>
</dbReference>
<reference evidence="2 3" key="1">
    <citation type="submission" date="2022-01" db="EMBL/GenBank/DDBJ databases">
        <title>Novel bile acid biosynthetic pathways are enriched in the microbiome of centenarians.</title>
        <authorList>
            <person name="Sato Y."/>
            <person name="Atarashi K."/>
            <person name="Plichta R.D."/>
            <person name="Arai Y."/>
            <person name="Sasajima S."/>
            <person name="Kearney M.S."/>
            <person name="Suda W."/>
            <person name="Takeshita K."/>
            <person name="Sasaki T."/>
            <person name="Okamoto S."/>
            <person name="Skelly N.A."/>
            <person name="Okamura Y."/>
            <person name="Vlamakis H."/>
            <person name="Li Y."/>
            <person name="Tanoue T."/>
            <person name="Takei H."/>
            <person name="Nittono H."/>
            <person name="Narushima S."/>
            <person name="Irie J."/>
            <person name="Itoh H."/>
            <person name="Moriya K."/>
            <person name="Sugiura Y."/>
            <person name="Suematsu M."/>
            <person name="Moritoki N."/>
            <person name="Shibata S."/>
            <person name="Littman R.D."/>
            <person name="Fischbach A.M."/>
            <person name="Uwamino Y."/>
            <person name="Inoue T."/>
            <person name="Honda A."/>
            <person name="Hattori M."/>
            <person name="Murai T."/>
            <person name="Xavier J.R."/>
            <person name="Hirose N."/>
            <person name="Honda K."/>
        </authorList>
    </citation>
    <scope>NUCLEOTIDE SEQUENCE [LARGE SCALE GENOMIC DNA]</scope>
    <source>
        <strain evidence="2 3">CE91-St30</strain>
    </source>
</reference>
<name>A0ABM7WL58_9ACTN</name>
<gene>
    <name evidence="2" type="ORF">CE91St30_24650</name>
</gene>
<proteinExistence type="predicted"/>
<accession>A0ABM7WL58</accession>
<keyword evidence="1" id="KW-1133">Transmembrane helix</keyword>
<organism evidence="2 3">
    <name type="scientific">Raoultibacter timonensis</name>
    <dbReference type="NCBI Taxonomy" id="1907662"/>
    <lineage>
        <taxon>Bacteria</taxon>
        <taxon>Bacillati</taxon>
        <taxon>Actinomycetota</taxon>
        <taxon>Coriobacteriia</taxon>
        <taxon>Eggerthellales</taxon>
        <taxon>Eggerthellaceae</taxon>
        <taxon>Raoultibacter</taxon>
    </lineage>
</organism>
<sequence length="104" mass="11513">MDASSWTNLWLFLIVVALFCMYGKIRSLARSVGSPKSTSTDSLRDAVGSCVKMTFTTGSKDTVRILDIDDYCVLAESVYASFTVPEGTRWVLPIKNIVSIEPLR</sequence>
<keyword evidence="3" id="KW-1185">Reference proteome</keyword>
<keyword evidence="1" id="KW-0472">Membrane</keyword>
<evidence type="ECO:0000313" key="3">
    <source>
        <dbReference type="Proteomes" id="UP001320544"/>
    </source>
</evidence>
<feature type="transmembrane region" description="Helical" evidence="1">
    <location>
        <begin position="6"/>
        <end position="25"/>
    </location>
</feature>
<dbReference type="RefSeq" id="WP_102377478.1">
    <property type="nucleotide sequence ID" value="NZ_AP025564.1"/>
</dbReference>